<dbReference type="PANTHER" id="PTHR30314:SF3">
    <property type="entry name" value="MITOCHONDRIAL DIVISION PROTEIN FSZA"/>
    <property type="match status" value="1"/>
</dbReference>
<keyword evidence="2" id="KW-0342">GTP-binding</keyword>
<dbReference type="AlphaFoldDB" id="A0A382CVR7"/>
<evidence type="ECO:0000256" key="2">
    <source>
        <dbReference type="ARBA" id="ARBA00023134"/>
    </source>
</evidence>
<dbReference type="SMART" id="SM00865">
    <property type="entry name" value="Tubulin_C"/>
    <property type="match status" value="1"/>
</dbReference>
<dbReference type="GO" id="GO:0005525">
    <property type="term" value="F:GTP binding"/>
    <property type="evidence" value="ECO:0007669"/>
    <property type="project" value="UniProtKB-KW"/>
</dbReference>
<feature type="region of interest" description="Disordered" evidence="3">
    <location>
        <begin position="109"/>
        <end position="129"/>
    </location>
</feature>
<dbReference type="InterPro" id="IPR037103">
    <property type="entry name" value="Tubulin/FtsZ-like_C"/>
</dbReference>
<dbReference type="PANTHER" id="PTHR30314">
    <property type="entry name" value="CELL DIVISION PROTEIN FTSZ-RELATED"/>
    <property type="match status" value="1"/>
</dbReference>
<dbReference type="InterPro" id="IPR018316">
    <property type="entry name" value="Tubulin/FtsZ_2-layer-sand-dom"/>
</dbReference>
<feature type="non-terminal residue" evidence="5">
    <location>
        <position position="1"/>
    </location>
</feature>
<protein>
    <recommendedName>
        <fullName evidence="4">Tubulin/FtsZ 2-layer sandwich domain-containing protein</fullName>
    </recommendedName>
</protein>
<reference evidence="5" key="1">
    <citation type="submission" date="2018-05" db="EMBL/GenBank/DDBJ databases">
        <authorList>
            <person name="Lanie J.A."/>
            <person name="Ng W.-L."/>
            <person name="Kazmierczak K.M."/>
            <person name="Andrzejewski T.M."/>
            <person name="Davidsen T.M."/>
            <person name="Wayne K.J."/>
            <person name="Tettelin H."/>
            <person name="Glass J.I."/>
            <person name="Rusch D."/>
            <person name="Podicherti R."/>
            <person name="Tsui H.-C.T."/>
            <person name="Winkler M.E."/>
        </authorList>
    </citation>
    <scope>NUCLEOTIDE SEQUENCE</scope>
</reference>
<gene>
    <name evidence="5" type="ORF">METZ01_LOCUS183092</name>
</gene>
<dbReference type="GO" id="GO:0032153">
    <property type="term" value="C:cell division site"/>
    <property type="evidence" value="ECO:0007669"/>
    <property type="project" value="TreeGrafter"/>
</dbReference>
<feature type="domain" description="Tubulin/FtsZ 2-layer sandwich" evidence="4">
    <location>
        <begin position="1"/>
        <end position="87"/>
    </location>
</feature>
<dbReference type="GO" id="GO:0048285">
    <property type="term" value="P:organelle fission"/>
    <property type="evidence" value="ECO:0007669"/>
    <property type="project" value="TreeGrafter"/>
</dbReference>
<dbReference type="GO" id="GO:0051301">
    <property type="term" value="P:cell division"/>
    <property type="evidence" value="ECO:0007669"/>
    <property type="project" value="TreeGrafter"/>
</dbReference>
<sequence length="129" mass="13847">VMAAEAAIDSPLLEVSIEGARGVIFNVTGGTDLTLQEVQQASEVVSNMVDPDCNIIFGMVTDPKMENEIKMTIIATGFPSAEASAEQEAAATAALGEVMSDDEAIDLPPFLRHHRSARRRSTRDLTENE</sequence>
<evidence type="ECO:0000256" key="3">
    <source>
        <dbReference type="SAM" id="MobiDB-lite"/>
    </source>
</evidence>
<evidence type="ECO:0000313" key="5">
    <source>
        <dbReference type="EMBL" id="SVB30238.1"/>
    </source>
</evidence>
<keyword evidence="1" id="KW-0547">Nucleotide-binding</keyword>
<dbReference type="InterPro" id="IPR008280">
    <property type="entry name" value="Tub_FtsZ_C"/>
</dbReference>
<dbReference type="InterPro" id="IPR045061">
    <property type="entry name" value="FtsZ/CetZ"/>
</dbReference>
<dbReference type="EMBL" id="UINC01036374">
    <property type="protein sequence ID" value="SVB30238.1"/>
    <property type="molecule type" value="Genomic_DNA"/>
</dbReference>
<dbReference type="GO" id="GO:0003924">
    <property type="term" value="F:GTPase activity"/>
    <property type="evidence" value="ECO:0007669"/>
    <property type="project" value="InterPro"/>
</dbReference>
<organism evidence="5">
    <name type="scientific">marine metagenome</name>
    <dbReference type="NCBI Taxonomy" id="408172"/>
    <lineage>
        <taxon>unclassified sequences</taxon>
        <taxon>metagenomes</taxon>
        <taxon>ecological metagenomes</taxon>
    </lineage>
</organism>
<dbReference type="GO" id="GO:0005737">
    <property type="term" value="C:cytoplasm"/>
    <property type="evidence" value="ECO:0007669"/>
    <property type="project" value="TreeGrafter"/>
</dbReference>
<evidence type="ECO:0000256" key="1">
    <source>
        <dbReference type="ARBA" id="ARBA00022741"/>
    </source>
</evidence>
<dbReference type="SUPFAM" id="SSF55307">
    <property type="entry name" value="Tubulin C-terminal domain-like"/>
    <property type="match status" value="1"/>
</dbReference>
<dbReference type="Pfam" id="PF12327">
    <property type="entry name" value="FtsZ_C"/>
    <property type="match status" value="1"/>
</dbReference>
<evidence type="ECO:0000259" key="4">
    <source>
        <dbReference type="SMART" id="SM00865"/>
    </source>
</evidence>
<accession>A0A382CVR7</accession>
<dbReference type="Gene3D" id="3.30.1330.20">
    <property type="entry name" value="Tubulin/FtsZ, C-terminal domain"/>
    <property type="match status" value="1"/>
</dbReference>
<name>A0A382CVR7_9ZZZZ</name>
<proteinExistence type="predicted"/>
<dbReference type="InterPro" id="IPR024757">
    <property type="entry name" value="FtsZ_C"/>
</dbReference>
<feature type="compositionally biased region" description="Basic residues" evidence="3">
    <location>
        <begin position="111"/>
        <end position="121"/>
    </location>
</feature>